<dbReference type="AlphaFoldDB" id="A0A3B0ZBW1"/>
<protein>
    <submittedName>
        <fullName evidence="1">Uncharacterized protein</fullName>
    </submittedName>
</protein>
<proteinExistence type="predicted"/>
<dbReference type="EMBL" id="UOFP01000104">
    <property type="protein sequence ID" value="VAW85693.1"/>
    <property type="molecule type" value="Genomic_DNA"/>
</dbReference>
<sequence>MPDNSNAMIDYQVLDRSGQVLRSGNMPYQFQFSHYDRSLHRDQGRYLSLPQRHYFNFDSQAHAVRFRSVAPLLVSGYSRPYDLPLLTRVPMDYFGQPEDEQPSWFVLSPTNREQLVERAQDVLMRLQSAPPEDDPRLLRGEYQWQAYRPDGDWQARDLLLPREPGLPLKADSLGVVFHQLTANEMHLLTLSGGDGLKQLRPTLFYQRDSEEPITLRIILDGVSWYQLEVAQRRGELHLSMLAAGEHQLEILADEGTELFLNYIQGDAPLIKRLSNRFEGQQLNFDYTKRAPGAEVLSARWHVAANRQQTSRLEVTIEVGDRPTNQPLPGWTIHKRVYELQPNNQQHTALWGTQQQWLDGGQSFFIPMGDDLPAGDYPITLRQLSGGEGYISLSQLTPGTAEAYRLFREESGYE</sequence>
<name>A0A3B0ZBW1_9ZZZZ</name>
<reference evidence="1" key="1">
    <citation type="submission" date="2018-06" db="EMBL/GenBank/DDBJ databases">
        <authorList>
            <person name="Zhirakovskaya E."/>
        </authorList>
    </citation>
    <scope>NUCLEOTIDE SEQUENCE</scope>
</reference>
<organism evidence="1">
    <name type="scientific">hydrothermal vent metagenome</name>
    <dbReference type="NCBI Taxonomy" id="652676"/>
    <lineage>
        <taxon>unclassified sequences</taxon>
        <taxon>metagenomes</taxon>
        <taxon>ecological metagenomes</taxon>
    </lineage>
</organism>
<evidence type="ECO:0000313" key="1">
    <source>
        <dbReference type="EMBL" id="VAW85693.1"/>
    </source>
</evidence>
<accession>A0A3B0ZBW1</accession>
<gene>
    <name evidence="1" type="ORF">MNBD_GAMMA18-613</name>
</gene>